<feature type="active site" description="Charge relay system" evidence="5">
    <location>
        <position position="430"/>
    </location>
</feature>
<comment type="similarity">
    <text evidence="1 5">Belongs to the peptidase S8 family.</text>
</comment>
<evidence type="ECO:0000256" key="2">
    <source>
        <dbReference type="ARBA" id="ARBA00022670"/>
    </source>
</evidence>
<dbReference type="GO" id="GO:0004252">
    <property type="term" value="F:serine-type endopeptidase activity"/>
    <property type="evidence" value="ECO:0007669"/>
    <property type="project" value="UniProtKB-UniRule"/>
</dbReference>
<dbReference type="PROSITE" id="PS51892">
    <property type="entry name" value="SUBTILASE"/>
    <property type="match status" value="1"/>
</dbReference>
<dbReference type="InterPro" id="IPR000209">
    <property type="entry name" value="Peptidase_S8/S53_dom"/>
</dbReference>
<dbReference type="PANTHER" id="PTHR43806">
    <property type="entry name" value="PEPTIDASE S8"/>
    <property type="match status" value="1"/>
</dbReference>
<dbReference type="EMBL" id="JADBGF010000001">
    <property type="protein sequence ID" value="MBE1594470.1"/>
    <property type="molecule type" value="Genomic_DNA"/>
</dbReference>
<gene>
    <name evidence="7" type="ORF">H4687_000599</name>
</gene>
<dbReference type="PANTHER" id="PTHR43806:SF11">
    <property type="entry name" value="CEREVISIN-RELATED"/>
    <property type="match status" value="1"/>
</dbReference>
<evidence type="ECO:0000313" key="8">
    <source>
        <dbReference type="Proteomes" id="UP000629287"/>
    </source>
</evidence>
<feature type="active site" description="Charge relay system" evidence="5">
    <location>
        <position position="248"/>
    </location>
</feature>
<evidence type="ECO:0000256" key="4">
    <source>
        <dbReference type="ARBA" id="ARBA00022825"/>
    </source>
</evidence>
<evidence type="ECO:0000259" key="6">
    <source>
        <dbReference type="Pfam" id="PF00082"/>
    </source>
</evidence>
<dbReference type="Proteomes" id="UP000629287">
    <property type="component" value="Unassembled WGS sequence"/>
</dbReference>
<dbReference type="OrthoDB" id="9798386at2"/>
<dbReference type="GeneID" id="86825239"/>
<organism evidence="7 8">
    <name type="scientific">Streptomyces stelliscabiei</name>
    <dbReference type="NCBI Taxonomy" id="146820"/>
    <lineage>
        <taxon>Bacteria</taxon>
        <taxon>Bacillati</taxon>
        <taxon>Actinomycetota</taxon>
        <taxon>Actinomycetes</taxon>
        <taxon>Kitasatosporales</taxon>
        <taxon>Streptomycetaceae</taxon>
        <taxon>Streptomyces</taxon>
    </lineage>
</organism>
<evidence type="ECO:0000256" key="5">
    <source>
        <dbReference type="PROSITE-ProRule" id="PRU01240"/>
    </source>
</evidence>
<proteinExistence type="inferred from homology"/>
<dbReference type="AlphaFoldDB" id="A0A8I0TMD4"/>
<evidence type="ECO:0000256" key="3">
    <source>
        <dbReference type="ARBA" id="ARBA00022801"/>
    </source>
</evidence>
<dbReference type="Pfam" id="PF00082">
    <property type="entry name" value="Peptidase_S8"/>
    <property type="match status" value="1"/>
</dbReference>
<feature type="active site" description="Charge relay system" evidence="5">
    <location>
        <position position="213"/>
    </location>
</feature>
<reference evidence="7 8" key="1">
    <citation type="submission" date="2020-10" db="EMBL/GenBank/DDBJ databases">
        <title>Sequencing the genomes of 1000 actinobacteria strains.</title>
        <authorList>
            <person name="Klenk H.-P."/>
        </authorList>
    </citation>
    <scope>NUCLEOTIDE SEQUENCE [LARGE SCALE GENOMIC DNA]</scope>
    <source>
        <strain evidence="7 8">DSM 41803</strain>
    </source>
</reference>
<sequence length="506" mass="53365">MNAPYPNGNQRFLSKPKMPKLDNGLPSIVYAQASPRSIGGTSLFESGAVTARTAQAVQSEPRVVEQAAQQLRDAGFTVFRDAERGRGGAGELAREATLNISGPPELYERAFRCSLESQERPVLKEHQREDLATFVECPQTEMPGLIDTADTDFANVLEGVALEEPRYFFATAMAPTTDYWHLDVPGDVSLGCNADKVHRAGVTGKNIRVVMTDSGHFRHPFFSARGYRVRPVQLGPGATAPADDESGHGTAESANIFAVAPDVDFTMVKMSFFNTIGAFNRAVTLNPQVISNSWGSSTRRPSEFSAADQALAAAIAVAVAGGIIVVFSAGNGHFGFPGQHPDVISAGGVFMSPDGALRASDYSSGFASEIFPGRNVPDLCGLVGMRPKAAYIMLPVQPNDDIDRDLAGNNHPDGDETLADDGWAAISGTSAAAPQLAGVCALVKEAAPQLNPAQVRDVLRRTARDVAAGRCSVQDGMGHFAVPGPDLATGTGLVDAQAAVTAARQL</sequence>
<comment type="caution">
    <text evidence="7">The sequence shown here is derived from an EMBL/GenBank/DDBJ whole genome shotgun (WGS) entry which is preliminary data.</text>
</comment>
<keyword evidence="4 5" id="KW-0720">Serine protease</keyword>
<protein>
    <recommendedName>
        <fullName evidence="6">Peptidase S8/S53 domain-containing protein</fullName>
    </recommendedName>
</protein>
<dbReference type="InterPro" id="IPR050131">
    <property type="entry name" value="Peptidase_S8_subtilisin-like"/>
</dbReference>
<dbReference type="GO" id="GO:0006508">
    <property type="term" value="P:proteolysis"/>
    <property type="evidence" value="ECO:0007669"/>
    <property type="project" value="UniProtKB-KW"/>
</dbReference>
<keyword evidence="2 5" id="KW-0645">Protease</keyword>
<accession>A0A8I0TMD4</accession>
<dbReference type="InterPro" id="IPR036852">
    <property type="entry name" value="Peptidase_S8/S53_dom_sf"/>
</dbReference>
<feature type="domain" description="Peptidase S8/S53" evidence="6">
    <location>
        <begin position="241"/>
        <end position="478"/>
    </location>
</feature>
<dbReference type="RefSeq" id="WP_046914373.1">
    <property type="nucleotide sequence ID" value="NZ_JADBGF010000001.1"/>
</dbReference>
<evidence type="ECO:0000313" key="7">
    <source>
        <dbReference type="EMBL" id="MBE1594470.1"/>
    </source>
</evidence>
<dbReference type="PRINTS" id="PR00723">
    <property type="entry name" value="SUBTILISIN"/>
</dbReference>
<evidence type="ECO:0000256" key="1">
    <source>
        <dbReference type="ARBA" id="ARBA00011073"/>
    </source>
</evidence>
<dbReference type="InterPro" id="IPR015500">
    <property type="entry name" value="Peptidase_S8_subtilisin-rel"/>
</dbReference>
<name>A0A8I0TMD4_9ACTN</name>
<keyword evidence="8" id="KW-1185">Reference proteome</keyword>
<dbReference type="Gene3D" id="3.40.50.200">
    <property type="entry name" value="Peptidase S8/S53 domain"/>
    <property type="match status" value="1"/>
</dbReference>
<dbReference type="SUPFAM" id="SSF52743">
    <property type="entry name" value="Subtilisin-like"/>
    <property type="match status" value="1"/>
</dbReference>
<keyword evidence="3 5" id="KW-0378">Hydrolase</keyword>